<dbReference type="Gene3D" id="1.20.120.670">
    <property type="entry name" value="N-acetyl-b-d-glucoasminidase"/>
    <property type="match status" value="1"/>
</dbReference>
<reference evidence="3 4" key="1">
    <citation type="journal article" date="2015" name="Genome Biol. Evol.">
        <title>Comparative Genomics of a Bacterivorous Green Alga Reveals Evolutionary Causalities and Consequences of Phago-Mixotrophic Mode of Nutrition.</title>
        <authorList>
            <person name="Burns J.A."/>
            <person name="Paasch A."/>
            <person name="Narechania A."/>
            <person name="Kim E."/>
        </authorList>
    </citation>
    <scope>NUCLEOTIDE SEQUENCE [LARGE SCALE GENOMIC DNA]</scope>
    <source>
        <strain evidence="3 4">PLY_AMNH</strain>
    </source>
</reference>
<feature type="domain" description="Glycoside Hydrolase 20C C-terminal" evidence="2">
    <location>
        <begin position="95"/>
        <end position="160"/>
    </location>
</feature>
<dbReference type="InterPro" id="IPR041063">
    <property type="entry name" value="Glyco_H_20C_C"/>
</dbReference>
<keyword evidence="4" id="KW-1185">Reference proteome</keyword>
<sequence length="198" mass="22254">MQQVLSGWVSQRCRIGLCVLRTLRAERPIVSAVILQVLSAHTGQHDDHGHGQGRGRNGNVSSSAGTRGTNTSIDTSQRGIEHDVTSEDEGDLVIRVVEALDALHREHYALWHSHYKPFGWEVIEMRYGAQRARLMRVRDLIEAYITDQITTIEELDAARSAQQKLMYQGEIWVLPLFCWARAVTPAMPSVRPDSTCPL</sequence>
<proteinExistence type="predicted"/>
<evidence type="ECO:0000313" key="4">
    <source>
        <dbReference type="Proteomes" id="UP001190700"/>
    </source>
</evidence>
<evidence type="ECO:0000256" key="1">
    <source>
        <dbReference type="SAM" id="MobiDB-lite"/>
    </source>
</evidence>
<evidence type="ECO:0000259" key="2">
    <source>
        <dbReference type="Pfam" id="PF18088"/>
    </source>
</evidence>
<feature type="region of interest" description="Disordered" evidence="1">
    <location>
        <begin position="44"/>
        <end position="84"/>
    </location>
</feature>
<evidence type="ECO:0000313" key="3">
    <source>
        <dbReference type="EMBL" id="KAK3244906.1"/>
    </source>
</evidence>
<protein>
    <recommendedName>
        <fullName evidence="2">Glycoside Hydrolase 20C C-terminal domain-containing protein</fullName>
    </recommendedName>
</protein>
<dbReference type="AlphaFoldDB" id="A0AAE0BY40"/>
<feature type="compositionally biased region" description="Polar residues" evidence="1">
    <location>
        <begin position="60"/>
        <end position="78"/>
    </location>
</feature>
<dbReference type="Proteomes" id="UP001190700">
    <property type="component" value="Unassembled WGS sequence"/>
</dbReference>
<organism evidence="3 4">
    <name type="scientific">Cymbomonas tetramitiformis</name>
    <dbReference type="NCBI Taxonomy" id="36881"/>
    <lineage>
        <taxon>Eukaryota</taxon>
        <taxon>Viridiplantae</taxon>
        <taxon>Chlorophyta</taxon>
        <taxon>Pyramimonadophyceae</taxon>
        <taxon>Pyramimonadales</taxon>
        <taxon>Pyramimonadaceae</taxon>
        <taxon>Cymbomonas</taxon>
    </lineage>
</organism>
<comment type="caution">
    <text evidence="3">The sequence shown here is derived from an EMBL/GenBank/DDBJ whole genome shotgun (WGS) entry which is preliminary data.</text>
</comment>
<dbReference type="EMBL" id="LGRX02031237">
    <property type="protein sequence ID" value="KAK3244906.1"/>
    <property type="molecule type" value="Genomic_DNA"/>
</dbReference>
<accession>A0AAE0BY40</accession>
<gene>
    <name evidence="3" type="ORF">CYMTET_45503</name>
</gene>
<name>A0AAE0BY40_9CHLO</name>
<dbReference type="Pfam" id="PF18088">
    <property type="entry name" value="Glyco_H_20C_C"/>
    <property type="match status" value="1"/>
</dbReference>